<reference evidence="2 3" key="1">
    <citation type="journal article" date="2018" name="Mol. Plant Microbe Interact.">
        <title>Taxonomically Different Co-Microsymbionts of a Relict Legume, Oxytropis popoviana, Have Complementary Sets of Symbiotic Genes and Together Increase the Efficiency of Plant Nodulation.</title>
        <authorList>
            <person name="Safronova V."/>
            <person name="Belimov A."/>
            <person name="Sazanova A."/>
            <person name="Chirak E."/>
            <person name="Verkhozina A."/>
            <person name="Kuznetsova I."/>
            <person name="Andronov E."/>
            <person name="Puhalsky J."/>
            <person name="Tikhonovich I."/>
        </authorList>
    </citation>
    <scope>NUCLEOTIDE SEQUENCE [LARGE SCALE GENOMIC DNA]</scope>
    <source>
        <strain evidence="2 3">Opo-235</strain>
    </source>
</reference>
<gene>
    <name evidence="2" type="ORF">DNR46_28940</name>
</gene>
<accession>A0A3M9X419</accession>
<feature type="region of interest" description="Disordered" evidence="1">
    <location>
        <begin position="1"/>
        <end position="26"/>
    </location>
</feature>
<name>A0A3M9X419_9HYPH</name>
<proteinExistence type="predicted"/>
<comment type="caution">
    <text evidence="2">The sequence shown here is derived from an EMBL/GenBank/DDBJ whole genome shotgun (WGS) entry which is preliminary data.</text>
</comment>
<evidence type="ECO:0000313" key="3">
    <source>
        <dbReference type="Proteomes" id="UP000275436"/>
    </source>
</evidence>
<protein>
    <submittedName>
        <fullName evidence="2">Uncharacterized protein</fullName>
    </submittedName>
</protein>
<organism evidence="2 3">
    <name type="scientific">Mesorhizobium japonicum</name>
    <dbReference type="NCBI Taxonomy" id="2066070"/>
    <lineage>
        <taxon>Bacteria</taxon>
        <taxon>Pseudomonadati</taxon>
        <taxon>Pseudomonadota</taxon>
        <taxon>Alphaproteobacteria</taxon>
        <taxon>Hyphomicrobiales</taxon>
        <taxon>Phyllobacteriaceae</taxon>
        <taxon>Mesorhizobium</taxon>
    </lineage>
</organism>
<evidence type="ECO:0000256" key="1">
    <source>
        <dbReference type="SAM" id="MobiDB-lite"/>
    </source>
</evidence>
<sequence length="59" mass="6632">MTKLSDLGPPVTATRQGYSPKEGEHFSTCPVCGQPVDMRDLKQVIWHDKPVHERLDIDA</sequence>
<dbReference type="EMBL" id="QKOD01000011">
    <property type="protein sequence ID" value="RNJ42416.1"/>
    <property type="molecule type" value="Genomic_DNA"/>
</dbReference>
<dbReference type="AlphaFoldDB" id="A0A3M9X419"/>
<evidence type="ECO:0000313" key="2">
    <source>
        <dbReference type="EMBL" id="RNJ42416.1"/>
    </source>
</evidence>
<dbReference type="Proteomes" id="UP000275436">
    <property type="component" value="Unassembled WGS sequence"/>
</dbReference>